<organism evidence="1 2">
    <name type="scientific">Gemmobacter caeni</name>
    <dbReference type="NCBI Taxonomy" id="589035"/>
    <lineage>
        <taxon>Bacteria</taxon>
        <taxon>Pseudomonadati</taxon>
        <taxon>Pseudomonadota</taxon>
        <taxon>Alphaproteobacteria</taxon>
        <taxon>Rhodobacterales</taxon>
        <taxon>Paracoccaceae</taxon>
        <taxon>Gemmobacter</taxon>
    </lineage>
</organism>
<accession>A0A2T6B963</accession>
<dbReference type="RefSeq" id="WP_108128030.1">
    <property type="nucleotide sequence ID" value="NZ_QBKP01000002.1"/>
</dbReference>
<sequence>MRGIAYRRHTEERAKARARRKLKARWTWTPPEGRPADFVAAQVGMMAATRAPCSCFACGNPRRHFGELLMGERRALERFRSEIREIPDHTSSMMEITC</sequence>
<dbReference type="AlphaFoldDB" id="A0A2T6B963"/>
<evidence type="ECO:0000313" key="2">
    <source>
        <dbReference type="Proteomes" id="UP000244224"/>
    </source>
</evidence>
<proteinExistence type="predicted"/>
<dbReference type="EMBL" id="QBKP01000002">
    <property type="protein sequence ID" value="PTX52620.1"/>
    <property type="molecule type" value="Genomic_DNA"/>
</dbReference>
<name>A0A2T6B963_9RHOB</name>
<dbReference type="OrthoDB" id="8482078at2"/>
<reference evidence="1 2" key="1">
    <citation type="submission" date="2018-04" db="EMBL/GenBank/DDBJ databases">
        <title>Genomic Encyclopedia of Archaeal and Bacterial Type Strains, Phase II (KMG-II): from individual species to whole genera.</title>
        <authorList>
            <person name="Goeker M."/>
        </authorList>
    </citation>
    <scope>NUCLEOTIDE SEQUENCE [LARGE SCALE GENOMIC DNA]</scope>
    <source>
        <strain evidence="1 2">DSM 21823</strain>
    </source>
</reference>
<gene>
    <name evidence="1" type="ORF">C8N34_102406</name>
</gene>
<comment type="caution">
    <text evidence="1">The sequence shown here is derived from an EMBL/GenBank/DDBJ whole genome shotgun (WGS) entry which is preliminary data.</text>
</comment>
<protein>
    <submittedName>
        <fullName evidence="1">Uncharacterized protein</fullName>
    </submittedName>
</protein>
<dbReference type="Proteomes" id="UP000244224">
    <property type="component" value="Unassembled WGS sequence"/>
</dbReference>
<keyword evidence="2" id="KW-1185">Reference proteome</keyword>
<evidence type="ECO:0000313" key="1">
    <source>
        <dbReference type="EMBL" id="PTX52620.1"/>
    </source>
</evidence>